<name>A0A2P2NGR0_RHIMU</name>
<sequence>MYPCRDFPNTKFLTCEHAESTLTRDAESGLSPEPCISTSS</sequence>
<dbReference type="EMBL" id="GGEC01061106">
    <property type="protein sequence ID" value="MBX41590.1"/>
    <property type="molecule type" value="Transcribed_RNA"/>
</dbReference>
<reference evidence="1" key="1">
    <citation type="submission" date="2018-02" db="EMBL/GenBank/DDBJ databases">
        <title>Rhizophora mucronata_Transcriptome.</title>
        <authorList>
            <person name="Meera S.P."/>
            <person name="Sreeshan A."/>
            <person name="Augustine A."/>
        </authorList>
    </citation>
    <scope>NUCLEOTIDE SEQUENCE</scope>
    <source>
        <tissue evidence="1">Leaf</tissue>
    </source>
</reference>
<protein>
    <submittedName>
        <fullName evidence="1">Uncharacterized protein</fullName>
    </submittedName>
</protein>
<dbReference type="AlphaFoldDB" id="A0A2P2NGR0"/>
<proteinExistence type="predicted"/>
<accession>A0A2P2NGR0</accession>
<evidence type="ECO:0000313" key="1">
    <source>
        <dbReference type="EMBL" id="MBX41590.1"/>
    </source>
</evidence>
<organism evidence="1">
    <name type="scientific">Rhizophora mucronata</name>
    <name type="common">Asiatic mangrove</name>
    <dbReference type="NCBI Taxonomy" id="61149"/>
    <lineage>
        <taxon>Eukaryota</taxon>
        <taxon>Viridiplantae</taxon>
        <taxon>Streptophyta</taxon>
        <taxon>Embryophyta</taxon>
        <taxon>Tracheophyta</taxon>
        <taxon>Spermatophyta</taxon>
        <taxon>Magnoliopsida</taxon>
        <taxon>eudicotyledons</taxon>
        <taxon>Gunneridae</taxon>
        <taxon>Pentapetalae</taxon>
        <taxon>rosids</taxon>
        <taxon>fabids</taxon>
        <taxon>Malpighiales</taxon>
        <taxon>Rhizophoraceae</taxon>
        <taxon>Rhizophora</taxon>
    </lineage>
</organism>